<keyword evidence="1" id="KW-1133">Transmembrane helix</keyword>
<reference evidence="2 3" key="1">
    <citation type="submission" date="2019-07" db="EMBL/GenBank/DDBJ databases">
        <title>Draft genome assembly of a fouling barnacle, Amphibalanus amphitrite (Darwin, 1854): The first reference genome for Thecostraca.</title>
        <authorList>
            <person name="Kim W."/>
        </authorList>
    </citation>
    <scope>NUCLEOTIDE SEQUENCE [LARGE SCALE GENOMIC DNA]</scope>
    <source>
        <strain evidence="2">SNU_AA5</strain>
        <tissue evidence="2">Soma without cirri and trophi</tissue>
    </source>
</reference>
<feature type="transmembrane region" description="Helical" evidence="1">
    <location>
        <begin position="367"/>
        <end position="386"/>
    </location>
</feature>
<accession>A0A6A4W2Q1</accession>
<keyword evidence="3" id="KW-1185">Reference proteome</keyword>
<keyword evidence="1" id="KW-0472">Membrane</keyword>
<protein>
    <recommendedName>
        <fullName evidence="4">Gustatory receptor</fullName>
    </recommendedName>
</protein>
<dbReference type="Proteomes" id="UP000440578">
    <property type="component" value="Unassembled WGS sequence"/>
</dbReference>
<evidence type="ECO:0000256" key="1">
    <source>
        <dbReference type="SAM" id="Phobius"/>
    </source>
</evidence>
<feature type="transmembrane region" description="Helical" evidence="1">
    <location>
        <begin position="177"/>
        <end position="202"/>
    </location>
</feature>
<comment type="caution">
    <text evidence="2">The sequence shown here is derived from an EMBL/GenBank/DDBJ whole genome shotgun (WGS) entry which is preliminary data.</text>
</comment>
<sequence length="404" mass="44461">MTLVRIKTGRPATRSGQVTPAGRPPVQRRLLVALLRATASTSRSGWRSSLYATLVYCLTTTAALKDTVSLFKQGLRLRKAGAGYMTTMTHTYFFGMMPLIAWTSLTVTFVYGRRRYERVLTELDKMPDIPPELPKTTAAVRWRNRLSHLDIWLLVIILPFTTLCGSALAIVRQCHPFVPMCLLSIVVIVQRELFLMLPFLLVPAKFMWAARRLRSRSDAVNVALESLVTSRPPDAAARLELLGRAQSRISACLTRLTDGMAAELVPTMLYGVSALVVLIMRVAAKGAEDLVLLVLPYSCSAWVTLAGPCEASQQLVSAAGRRWALLLSLERCHPALAAEAGLQREEAGRQLETIGELGLFRLRRSTLLSLISTVLTYVIVMAQFLVSETPVDAVAANVTHSGDK</sequence>
<evidence type="ECO:0000313" key="2">
    <source>
        <dbReference type="EMBL" id="KAF0300193.1"/>
    </source>
</evidence>
<feature type="transmembrane region" description="Helical" evidence="1">
    <location>
        <begin position="50"/>
        <end position="71"/>
    </location>
</feature>
<proteinExistence type="predicted"/>
<evidence type="ECO:0008006" key="4">
    <source>
        <dbReference type="Google" id="ProtNLM"/>
    </source>
</evidence>
<name>A0A6A4W2Q1_AMPAM</name>
<keyword evidence="1" id="KW-0812">Transmembrane</keyword>
<feature type="transmembrane region" description="Helical" evidence="1">
    <location>
        <begin position="151"/>
        <end position="171"/>
    </location>
</feature>
<dbReference type="EMBL" id="VIIS01001281">
    <property type="protein sequence ID" value="KAF0300193.1"/>
    <property type="molecule type" value="Genomic_DNA"/>
</dbReference>
<feature type="transmembrane region" description="Helical" evidence="1">
    <location>
        <begin position="91"/>
        <end position="111"/>
    </location>
</feature>
<evidence type="ECO:0000313" key="3">
    <source>
        <dbReference type="Proteomes" id="UP000440578"/>
    </source>
</evidence>
<gene>
    <name evidence="2" type="ORF">FJT64_003329</name>
</gene>
<organism evidence="2 3">
    <name type="scientific">Amphibalanus amphitrite</name>
    <name type="common">Striped barnacle</name>
    <name type="synonym">Balanus amphitrite</name>
    <dbReference type="NCBI Taxonomy" id="1232801"/>
    <lineage>
        <taxon>Eukaryota</taxon>
        <taxon>Metazoa</taxon>
        <taxon>Ecdysozoa</taxon>
        <taxon>Arthropoda</taxon>
        <taxon>Crustacea</taxon>
        <taxon>Multicrustacea</taxon>
        <taxon>Cirripedia</taxon>
        <taxon>Thoracica</taxon>
        <taxon>Thoracicalcarea</taxon>
        <taxon>Balanomorpha</taxon>
        <taxon>Balanoidea</taxon>
        <taxon>Balanidae</taxon>
        <taxon>Amphibalaninae</taxon>
        <taxon>Amphibalanus</taxon>
    </lineage>
</organism>
<dbReference type="AlphaFoldDB" id="A0A6A4W2Q1"/>